<dbReference type="AlphaFoldDB" id="H3NMH3"/>
<dbReference type="Pfam" id="PF00005">
    <property type="entry name" value="ABC_tran"/>
    <property type="match status" value="1"/>
</dbReference>
<dbReference type="HOGENOM" id="CLU_000604_1_2_9"/>
<protein>
    <recommendedName>
        <fullName evidence="4">ABC transporter domain-containing protein</fullName>
    </recommendedName>
</protein>
<dbReference type="InterPro" id="IPR051782">
    <property type="entry name" value="ABC_Transporter_VariousFunc"/>
</dbReference>
<dbReference type="GO" id="GO:0016887">
    <property type="term" value="F:ATP hydrolysis activity"/>
    <property type="evidence" value="ECO:0007669"/>
    <property type="project" value="InterPro"/>
</dbReference>
<dbReference type="eggNOG" id="COG1131">
    <property type="taxonomic scope" value="Bacteria"/>
</dbReference>
<dbReference type="Gene3D" id="3.40.50.300">
    <property type="entry name" value="P-loop containing nucleotide triphosphate hydrolases"/>
    <property type="match status" value="1"/>
</dbReference>
<keyword evidence="2" id="KW-0547">Nucleotide-binding</keyword>
<name>H3NMH3_9FIRM</name>
<keyword evidence="3" id="KW-0067">ATP-binding</keyword>
<proteinExistence type="predicted"/>
<sequence>MTNRLELVEIYKSYGKNVALDRLSMDFEDGIYGLLGHNGAGKTTLLNIISGIIDYEGRVLFNGEDIKTLKEEFKDVLGYVPQQQNLDLPLSLEHFLYYISGLKGVDEKGLVENILKDLDLYEHRKKSLFQISGGMKQRLLIAQALLNNPKILLLDEPTAGLDPVQRRNLRDILAKISKDKIVFIATHVISDIELIADEIIFMKNGFVVNRDKQDNLLSKIKVYESFEDIEMLKKDDDSIKQVNIMRVGPDYKTRFISKKDYPNRVSPNMDDVYLEWLG</sequence>
<dbReference type="PROSITE" id="PS00211">
    <property type="entry name" value="ABC_TRANSPORTER_1"/>
    <property type="match status" value="1"/>
</dbReference>
<dbReference type="Proteomes" id="UP000004191">
    <property type="component" value="Unassembled WGS sequence"/>
</dbReference>
<feature type="domain" description="ABC transporter" evidence="4">
    <location>
        <begin position="5"/>
        <end position="229"/>
    </location>
</feature>
<comment type="caution">
    <text evidence="5">The sequence shown here is derived from an EMBL/GenBank/DDBJ whole genome shotgun (WGS) entry which is preliminary data.</text>
</comment>
<evidence type="ECO:0000256" key="2">
    <source>
        <dbReference type="ARBA" id="ARBA00022741"/>
    </source>
</evidence>
<dbReference type="SUPFAM" id="SSF52540">
    <property type="entry name" value="P-loop containing nucleoside triphosphate hydrolases"/>
    <property type="match status" value="1"/>
</dbReference>
<evidence type="ECO:0000313" key="5">
    <source>
        <dbReference type="EMBL" id="EHR35007.1"/>
    </source>
</evidence>
<dbReference type="PATRIC" id="fig|883114.3.peg.528"/>
<organism evidence="5 6">
    <name type="scientific">Helcococcus kunzii ATCC 51366</name>
    <dbReference type="NCBI Taxonomy" id="883114"/>
    <lineage>
        <taxon>Bacteria</taxon>
        <taxon>Bacillati</taxon>
        <taxon>Bacillota</taxon>
        <taxon>Tissierellia</taxon>
        <taxon>Tissierellales</taxon>
        <taxon>Peptoniphilaceae</taxon>
        <taxon>Helcococcus</taxon>
    </lineage>
</organism>
<dbReference type="InterPro" id="IPR003593">
    <property type="entry name" value="AAA+_ATPase"/>
</dbReference>
<dbReference type="RefSeq" id="WP_005397721.1">
    <property type="nucleotide sequence ID" value="NZ_JH601088.1"/>
</dbReference>
<accession>H3NMH3</accession>
<reference evidence="5 6" key="1">
    <citation type="submission" date="2012-01" db="EMBL/GenBank/DDBJ databases">
        <title>The Genome Sequence of Helcococcus kunzii ATCC 51366.</title>
        <authorList>
            <consortium name="The Broad Institute Genome Sequencing Platform"/>
            <person name="Earl A."/>
            <person name="Ward D."/>
            <person name="Feldgarden M."/>
            <person name="Gevers D."/>
            <person name="Huys G."/>
            <person name="Young S.K."/>
            <person name="Zeng Q."/>
            <person name="Gargeya S."/>
            <person name="Fitzgerald M."/>
            <person name="Haas B."/>
            <person name="Abouelleil A."/>
            <person name="Alvarado L."/>
            <person name="Arachchi H.M."/>
            <person name="Berlin A."/>
            <person name="Chapman S.B."/>
            <person name="Gearin G."/>
            <person name="Goldberg J."/>
            <person name="Griggs A."/>
            <person name="Gujja S."/>
            <person name="Hansen M."/>
            <person name="Heiman D."/>
            <person name="Howarth C."/>
            <person name="Larimer J."/>
            <person name="Lui A."/>
            <person name="MacDonald P.J.P."/>
            <person name="McCowen C."/>
            <person name="Montmayeur A."/>
            <person name="Murphy C."/>
            <person name="Neiman D."/>
            <person name="Pearson M."/>
            <person name="Priest M."/>
            <person name="Roberts A."/>
            <person name="Saif S."/>
            <person name="Shea T."/>
            <person name="Sisk P."/>
            <person name="Stolte C."/>
            <person name="Sykes S."/>
            <person name="Wortman J."/>
            <person name="Nusbaum C."/>
            <person name="Birren B."/>
        </authorList>
    </citation>
    <scope>NUCLEOTIDE SEQUENCE [LARGE SCALE GENOMIC DNA]</scope>
    <source>
        <strain evidence="5 6">ATCC 51366</strain>
    </source>
</reference>
<dbReference type="SMART" id="SM00382">
    <property type="entry name" value="AAA"/>
    <property type="match status" value="1"/>
</dbReference>
<dbReference type="GeneID" id="96998545"/>
<evidence type="ECO:0000256" key="1">
    <source>
        <dbReference type="ARBA" id="ARBA00022448"/>
    </source>
</evidence>
<dbReference type="InterPro" id="IPR003439">
    <property type="entry name" value="ABC_transporter-like_ATP-bd"/>
</dbReference>
<dbReference type="STRING" id="883114.HMPREF9709_00534"/>
<dbReference type="GO" id="GO:0005524">
    <property type="term" value="F:ATP binding"/>
    <property type="evidence" value="ECO:0007669"/>
    <property type="project" value="UniProtKB-KW"/>
</dbReference>
<dbReference type="InterPro" id="IPR027417">
    <property type="entry name" value="P-loop_NTPase"/>
</dbReference>
<evidence type="ECO:0000259" key="4">
    <source>
        <dbReference type="PROSITE" id="PS50893"/>
    </source>
</evidence>
<dbReference type="PROSITE" id="PS50893">
    <property type="entry name" value="ABC_TRANSPORTER_2"/>
    <property type="match status" value="1"/>
</dbReference>
<dbReference type="PANTHER" id="PTHR42939:SF1">
    <property type="entry name" value="ABC TRANSPORTER ATP-BINDING PROTEIN ALBC-RELATED"/>
    <property type="match status" value="1"/>
</dbReference>
<dbReference type="InterPro" id="IPR017871">
    <property type="entry name" value="ABC_transporter-like_CS"/>
</dbReference>
<dbReference type="PANTHER" id="PTHR42939">
    <property type="entry name" value="ABC TRANSPORTER ATP-BINDING PROTEIN ALBC-RELATED"/>
    <property type="match status" value="1"/>
</dbReference>
<dbReference type="EMBL" id="AGEI01000015">
    <property type="protein sequence ID" value="EHR35007.1"/>
    <property type="molecule type" value="Genomic_DNA"/>
</dbReference>
<gene>
    <name evidence="5" type="ORF">HMPREF9709_00534</name>
</gene>
<keyword evidence="1" id="KW-0813">Transport</keyword>
<evidence type="ECO:0000256" key="3">
    <source>
        <dbReference type="ARBA" id="ARBA00022840"/>
    </source>
</evidence>
<dbReference type="OrthoDB" id="9804819at2"/>
<evidence type="ECO:0000313" key="6">
    <source>
        <dbReference type="Proteomes" id="UP000004191"/>
    </source>
</evidence>
<keyword evidence="6" id="KW-1185">Reference proteome</keyword>